<dbReference type="RefSeq" id="WP_132338823.1">
    <property type="nucleotide sequence ID" value="NZ_SMJZ01000183.1"/>
</dbReference>
<organism evidence="2 3">
    <name type="scientific">Nonomuraea longispora</name>
    <dbReference type="NCBI Taxonomy" id="1848320"/>
    <lineage>
        <taxon>Bacteria</taxon>
        <taxon>Bacillati</taxon>
        <taxon>Actinomycetota</taxon>
        <taxon>Actinomycetes</taxon>
        <taxon>Streptosporangiales</taxon>
        <taxon>Streptosporangiaceae</taxon>
        <taxon>Nonomuraea</taxon>
    </lineage>
</organism>
<evidence type="ECO:0000313" key="2">
    <source>
        <dbReference type="EMBL" id="TDC00595.1"/>
    </source>
</evidence>
<feature type="compositionally biased region" description="Polar residues" evidence="1">
    <location>
        <begin position="10"/>
        <end position="28"/>
    </location>
</feature>
<accession>A0A4R4MWN2</accession>
<evidence type="ECO:0000313" key="3">
    <source>
        <dbReference type="Proteomes" id="UP000295157"/>
    </source>
</evidence>
<proteinExistence type="predicted"/>
<protein>
    <submittedName>
        <fullName evidence="2">Uncharacterized protein</fullName>
    </submittedName>
</protein>
<evidence type="ECO:0000256" key="1">
    <source>
        <dbReference type="SAM" id="MobiDB-lite"/>
    </source>
</evidence>
<reference evidence="2 3" key="1">
    <citation type="submission" date="2019-02" db="EMBL/GenBank/DDBJ databases">
        <title>Draft genome sequences of novel Actinobacteria.</title>
        <authorList>
            <person name="Sahin N."/>
            <person name="Ay H."/>
            <person name="Saygin H."/>
        </authorList>
    </citation>
    <scope>NUCLEOTIDE SEQUENCE [LARGE SCALE GENOMIC DNA]</scope>
    <source>
        <strain evidence="2 3">KC201</strain>
    </source>
</reference>
<sequence length="93" mass="10341">MSEIVKQGWSPETTRGLTTTAEHSNQSGDHGKINRLGRIWHDSETKPRQDQSLGTAFIDLPGLSRLERVTGIEPALSAWELQGSWLVDALTWS</sequence>
<name>A0A4R4MWN2_9ACTN</name>
<keyword evidence="3" id="KW-1185">Reference proteome</keyword>
<dbReference type="EMBL" id="SMJZ01000183">
    <property type="protein sequence ID" value="TDC00595.1"/>
    <property type="molecule type" value="Genomic_DNA"/>
</dbReference>
<dbReference type="Proteomes" id="UP000295157">
    <property type="component" value="Unassembled WGS sequence"/>
</dbReference>
<gene>
    <name evidence="2" type="ORF">E1267_34180</name>
</gene>
<dbReference type="AlphaFoldDB" id="A0A4R4MWN2"/>
<comment type="caution">
    <text evidence="2">The sequence shown here is derived from an EMBL/GenBank/DDBJ whole genome shotgun (WGS) entry which is preliminary data.</text>
</comment>
<feature type="region of interest" description="Disordered" evidence="1">
    <location>
        <begin position="1"/>
        <end position="36"/>
    </location>
</feature>